<keyword evidence="3" id="KW-1185">Reference proteome</keyword>
<name>A0ABR1YKI4_9PEZI</name>
<accession>A0ABR1YKI4</accession>
<evidence type="ECO:0000313" key="3">
    <source>
        <dbReference type="Proteomes" id="UP001492380"/>
    </source>
</evidence>
<keyword evidence="1" id="KW-0732">Signal</keyword>
<feature type="signal peptide" evidence="1">
    <location>
        <begin position="1"/>
        <end position="19"/>
    </location>
</feature>
<evidence type="ECO:0000256" key="1">
    <source>
        <dbReference type="SAM" id="SignalP"/>
    </source>
</evidence>
<organism evidence="2 3">
    <name type="scientific">Phyllosticta capitalensis</name>
    <dbReference type="NCBI Taxonomy" id="121624"/>
    <lineage>
        <taxon>Eukaryota</taxon>
        <taxon>Fungi</taxon>
        <taxon>Dikarya</taxon>
        <taxon>Ascomycota</taxon>
        <taxon>Pezizomycotina</taxon>
        <taxon>Dothideomycetes</taxon>
        <taxon>Dothideomycetes incertae sedis</taxon>
        <taxon>Botryosphaeriales</taxon>
        <taxon>Phyllostictaceae</taxon>
        <taxon>Phyllosticta</taxon>
    </lineage>
</organism>
<feature type="chain" id="PRO_5046262598" description="Secreted protein" evidence="1">
    <location>
        <begin position="20"/>
        <end position="142"/>
    </location>
</feature>
<gene>
    <name evidence="2" type="ORF">HDK90DRAFT_304784</name>
</gene>
<evidence type="ECO:0000313" key="2">
    <source>
        <dbReference type="EMBL" id="KAK8232300.1"/>
    </source>
</evidence>
<comment type="caution">
    <text evidence="2">The sequence shown here is derived from an EMBL/GenBank/DDBJ whole genome shotgun (WGS) entry which is preliminary data.</text>
</comment>
<dbReference type="Proteomes" id="UP001492380">
    <property type="component" value="Unassembled WGS sequence"/>
</dbReference>
<proteinExistence type="predicted"/>
<evidence type="ECO:0008006" key="4">
    <source>
        <dbReference type="Google" id="ProtNLM"/>
    </source>
</evidence>
<dbReference type="EMBL" id="JBBWRZ010000007">
    <property type="protein sequence ID" value="KAK8232300.1"/>
    <property type="molecule type" value="Genomic_DNA"/>
</dbReference>
<protein>
    <recommendedName>
        <fullName evidence="4">Secreted protein</fullName>
    </recommendedName>
</protein>
<reference evidence="2 3" key="1">
    <citation type="submission" date="2024-04" db="EMBL/GenBank/DDBJ databases">
        <title>Phyllosticta paracitricarpa is synonymous to the EU quarantine fungus P. citricarpa based on phylogenomic analyses.</title>
        <authorList>
            <consortium name="Lawrence Berkeley National Laboratory"/>
            <person name="Van Ingen-Buijs V.A."/>
            <person name="Van Westerhoven A.C."/>
            <person name="Haridas S."/>
            <person name="Skiadas P."/>
            <person name="Martin F."/>
            <person name="Groenewald J.Z."/>
            <person name="Crous P.W."/>
            <person name="Seidl M.F."/>
        </authorList>
    </citation>
    <scope>NUCLEOTIDE SEQUENCE [LARGE SCALE GENOMIC DNA]</scope>
    <source>
        <strain evidence="2 3">CBS 123374</strain>
    </source>
</reference>
<sequence length="142" mass="14939">MLLFSKIVLLLSSSIAVTGFEYKPAPQPAGYPALPPQQCEQEPQNLPDGGIFRPAEQGPCSASTLSVCGSGKCARIAANGGTDLCLEKCEDEGPGETKCTNQGLQSWKYGCQPKAGGPSVDPWNVEYPGPFDDRVGACTTNE</sequence>